<protein>
    <submittedName>
        <fullName evidence="1">Uncharacterized protein</fullName>
    </submittedName>
</protein>
<sequence length="148" mass="17235">MNQQHHYSGETLDSEIFDSSRWPVVFLRFPALEMPNRTDRLLAGLTHILTQQQRVALVWIPARHGHEREPHEQEKQASRWMKQYKNELRDYCAGYVYLTCEPEVRESLSAMFPKVKKILPFPKTLADDMDDAYRKATAFLALDGAVAE</sequence>
<accession>A0ABX9ANF2</accession>
<proteinExistence type="predicted"/>
<dbReference type="EMBL" id="CP081864">
    <property type="protein sequence ID" value="QZN96623.1"/>
    <property type="molecule type" value="Genomic_DNA"/>
</dbReference>
<evidence type="ECO:0000313" key="2">
    <source>
        <dbReference type="Proteomes" id="UP000825886"/>
    </source>
</evidence>
<organism evidence="1 2">
    <name type="scientific">Symbiopectobacterium purcellii</name>
    <dbReference type="NCBI Taxonomy" id="2871826"/>
    <lineage>
        <taxon>Bacteria</taxon>
        <taxon>Pseudomonadati</taxon>
        <taxon>Pseudomonadota</taxon>
        <taxon>Gammaproteobacteria</taxon>
        <taxon>Enterobacterales</taxon>
        <taxon>Enterobacteriaceae</taxon>
    </lineage>
</organism>
<gene>
    <name evidence="1" type="ORF">K6K13_04075</name>
</gene>
<evidence type="ECO:0000313" key="1">
    <source>
        <dbReference type="EMBL" id="QZN96623.1"/>
    </source>
</evidence>
<dbReference type="Proteomes" id="UP000825886">
    <property type="component" value="Chromosome"/>
</dbReference>
<name>A0ABX9ANF2_9ENTR</name>
<keyword evidence="2" id="KW-1185">Reference proteome</keyword>
<dbReference type="RefSeq" id="WP_222159650.1">
    <property type="nucleotide sequence ID" value="NZ_CP081864.1"/>
</dbReference>
<reference evidence="1 2" key="1">
    <citation type="submission" date="2021-08" db="EMBL/GenBank/DDBJ databases">
        <title>Culture and genomic analysis of Symbiopectobacterium purcellii sp. nov. gen. nov., isolated from the leafhopper Empoasca decipiens.</title>
        <authorList>
            <person name="Nadal-Jimenez P."/>
            <person name="Siozios S."/>
            <person name="Halliday N."/>
            <person name="Camara M."/>
            <person name="Hurst G.D.D."/>
        </authorList>
    </citation>
    <scope>NUCLEOTIDE SEQUENCE [LARGE SCALE GENOMIC DNA]</scope>
    <source>
        <strain evidence="1 2">SyEd1</strain>
    </source>
</reference>